<protein>
    <submittedName>
        <fullName evidence="7">NAD(P)/FAD-dependent oxidoreductase</fullName>
    </submittedName>
</protein>
<dbReference type="PANTHER" id="PTHR43557">
    <property type="entry name" value="APOPTOSIS-INDUCING FACTOR 1"/>
    <property type="match status" value="1"/>
</dbReference>
<dbReference type="InterPro" id="IPR036188">
    <property type="entry name" value="FAD/NAD-bd_sf"/>
</dbReference>
<evidence type="ECO:0000256" key="3">
    <source>
        <dbReference type="ARBA" id="ARBA00022827"/>
    </source>
</evidence>
<name>A0ABW2KD19_9ACTN</name>
<dbReference type="InterPro" id="IPR016156">
    <property type="entry name" value="FAD/NAD-linked_Rdtase_dimer_sf"/>
</dbReference>
<comment type="caution">
    <text evidence="7">The sequence shown here is derived from an EMBL/GenBank/DDBJ whole genome shotgun (WGS) entry which is preliminary data.</text>
</comment>
<accession>A0ABW2KD19</accession>
<dbReference type="SUPFAM" id="SSF55424">
    <property type="entry name" value="FAD/NAD-linked reductases, dimerisation (C-terminal) domain"/>
    <property type="match status" value="1"/>
</dbReference>
<dbReference type="PRINTS" id="PR00411">
    <property type="entry name" value="PNDRDTASEI"/>
</dbReference>
<comment type="cofactor">
    <cofactor evidence="1">
        <name>FAD</name>
        <dbReference type="ChEBI" id="CHEBI:57692"/>
    </cofactor>
</comment>
<keyword evidence="2" id="KW-0285">Flavoprotein</keyword>
<dbReference type="SUPFAM" id="SSF51905">
    <property type="entry name" value="FAD/NAD(P)-binding domain"/>
    <property type="match status" value="2"/>
</dbReference>
<keyword evidence="8" id="KW-1185">Reference proteome</keyword>
<reference evidence="8" key="1">
    <citation type="journal article" date="2019" name="Int. J. Syst. Evol. Microbiol.">
        <title>The Global Catalogue of Microorganisms (GCM) 10K type strain sequencing project: providing services to taxonomists for standard genome sequencing and annotation.</title>
        <authorList>
            <consortium name="The Broad Institute Genomics Platform"/>
            <consortium name="The Broad Institute Genome Sequencing Center for Infectious Disease"/>
            <person name="Wu L."/>
            <person name="Ma J."/>
        </authorList>
    </citation>
    <scope>NUCLEOTIDE SEQUENCE [LARGE SCALE GENOMIC DNA]</scope>
    <source>
        <strain evidence="8">CGMCC 4.7382</strain>
    </source>
</reference>
<evidence type="ECO:0000256" key="2">
    <source>
        <dbReference type="ARBA" id="ARBA00022630"/>
    </source>
</evidence>
<proteinExistence type="predicted"/>
<feature type="domain" description="FAD/NAD(P)-binding" evidence="5">
    <location>
        <begin position="3"/>
        <end position="298"/>
    </location>
</feature>
<dbReference type="RefSeq" id="WP_379869276.1">
    <property type="nucleotide sequence ID" value="NZ_JBHTBH010000002.1"/>
</dbReference>
<dbReference type="Gene3D" id="3.50.50.60">
    <property type="entry name" value="FAD/NAD(P)-binding domain"/>
    <property type="match status" value="2"/>
</dbReference>
<evidence type="ECO:0000256" key="1">
    <source>
        <dbReference type="ARBA" id="ARBA00001974"/>
    </source>
</evidence>
<dbReference type="InterPro" id="IPR050446">
    <property type="entry name" value="FAD-oxidoreductase/Apoptosis"/>
</dbReference>
<dbReference type="Gene3D" id="3.30.390.30">
    <property type="match status" value="1"/>
</dbReference>
<dbReference type="InterPro" id="IPR028202">
    <property type="entry name" value="Reductase_C"/>
</dbReference>
<gene>
    <name evidence="7" type="ORF">ACFQRF_05120</name>
</gene>
<dbReference type="InterPro" id="IPR023753">
    <property type="entry name" value="FAD/NAD-binding_dom"/>
</dbReference>
<evidence type="ECO:0000259" key="6">
    <source>
        <dbReference type="Pfam" id="PF14759"/>
    </source>
</evidence>
<dbReference type="PANTHER" id="PTHR43557:SF2">
    <property type="entry name" value="RIESKE DOMAIN-CONTAINING PROTEIN-RELATED"/>
    <property type="match status" value="1"/>
</dbReference>
<evidence type="ECO:0000313" key="7">
    <source>
        <dbReference type="EMBL" id="MFC7327116.1"/>
    </source>
</evidence>
<dbReference type="Proteomes" id="UP001596540">
    <property type="component" value="Unassembled WGS sequence"/>
</dbReference>
<organism evidence="7 8">
    <name type="scientific">Marinactinospora rubrisoli</name>
    <dbReference type="NCBI Taxonomy" id="2715399"/>
    <lineage>
        <taxon>Bacteria</taxon>
        <taxon>Bacillati</taxon>
        <taxon>Actinomycetota</taxon>
        <taxon>Actinomycetes</taxon>
        <taxon>Streptosporangiales</taxon>
        <taxon>Nocardiopsidaceae</taxon>
        <taxon>Marinactinospora</taxon>
    </lineage>
</organism>
<feature type="domain" description="Reductase C-terminal" evidence="6">
    <location>
        <begin position="320"/>
        <end position="389"/>
    </location>
</feature>
<evidence type="ECO:0000256" key="4">
    <source>
        <dbReference type="ARBA" id="ARBA00023002"/>
    </source>
</evidence>
<keyword evidence="4" id="KW-0560">Oxidoreductase</keyword>
<dbReference type="Pfam" id="PF07992">
    <property type="entry name" value="Pyr_redox_2"/>
    <property type="match status" value="1"/>
</dbReference>
<dbReference type="Pfam" id="PF14759">
    <property type="entry name" value="Reductase_C"/>
    <property type="match status" value="1"/>
</dbReference>
<dbReference type="EMBL" id="JBHTBH010000002">
    <property type="protein sequence ID" value="MFC7327116.1"/>
    <property type="molecule type" value="Genomic_DNA"/>
</dbReference>
<dbReference type="PRINTS" id="PR00368">
    <property type="entry name" value="FADPNR"/>
</dbReference>
<sequence length="394" mass="41343">MRSVTVVGASLAGLTAARALRDQGFDGRLTVVGAERHRPYDRPPLSKDFLLGRTGAADLALHDDEEEAALAIEWVLGRPAVALDPRRRAVRLADGREIVSDGLVIATGAAARRLPGADMAGVHTLRTLDDAEALRAGLSRGRPSVVIVGGSFIGAEIASSCAALGLDVTVVEAAPLPLAPVLGTPMARVCAGLHADHGVRLMCGVQVAGLAGGSRVTGVRLADGRVVRADVVVMGVGVRPGTDWLAGSGVRTADGVVCDPGCRTSVPGVVAAGDVARLQWPGRSPGRRVEHWSNATEQPVTAVRNLLAGALVEESRHVPYFWSDQYGVRLQFAGAAGPGDEVRVEEGDPRERSFAAVYLRDGEVRAVLAMNRPRPFARLRRRISARRPPVAVGT</sequence>
<evidence type="ECO:0000313" key="8">
    <source>
        <dbReference type="Proteomes" id="UP001596540"/>
    </source>
</evidence>
<keyword evidence="3" id="KW-0274">FAD</keyword>
<evidence type="ECO:0000259" key="5">
    <source>
        <dbReference type="Pfam" id="PF07992"/>
    </source>
</evidence>